<protein>
    <submittedName>
        <fullName evidence="1">Uncharacterized protein</fullName>
    </submittedName>
</protein>
<gene>
    <name evidence="1" type="ORF">NUW58_g5213</name>
</gene>
<sequence>MQEICAKSIPVQYLHQSGLTWAPGESLAFRYYGPEALAHGEFSYRWFGRQASINCSAGHHKPVFRCIRHVGKSKPFYVAANGIAASLRTLLQIRSIESDASGEANTLDTPLPRCPLQLGQQIPILYLWCASFTPFRLPSSVLAQVLVIDQ</sequence>
<dbReference type="EMBL" id="JAPDGR010001003">
    <property type="protein sequence ID" value="KAJ2986057.1"/>
    <property type="molecule type" value="Genomic_DNA"/>
</dbReference>
<evidence type="ECO:0000313" key="1">
    <source>
        <dbReference type="EMBL" id="KAJ2986057.1"/>
    </source>
</evidence>
<accession>A0ACC1P4B5</accession>
<keyword evidence="2" id="KW-1185">Reference proteome</keyword>
<evidence type="ECO:0000313" key="2">
    <source>
        <dbReference type="Proteomes" id="UP001143856"/>
    </source>
</evidence>
<organism evidence="1 2">
    <name type="scientific">Xylaria curta</name>
    <dbReference type="NCBI Taxonomy" id="42375"/>
    <lineage>
        <taxon>Eukaryota</taxon>
        <taxon>Fungi</taxon>
        <taxon>Dikarya</taxon>
        <taxon>Ascomycota</taxon>
        <taxon>Pezizomycotina</taxon>
        <taxon>Sordariomycetes</taxon>
        <taxon>Xylariomycetidae</taxon>
        <taxon>Xylariales</taxon>
        <taxon>Xylariaceae</taxon>
        <taxon>Xylaria</taxon>
    </lineage>
</organism>
<name>A0ACC1P4B5_9PEZI</name>
<reference evidence="1" key="1">
    <citation type="submission" date="2022-10" db="EMBL/GenBank/DDBJ databases">
        <title>Genome Sequence of Xylaria curta.</title>
        <authorList>
            <person name="Buettner E."/>
        </authorList>
    </citation>
    <scope>NUCLEOTIDE SEQUENCE</scope>
    <source>
        <strain evidence="1">Babe10</strain>
    </source>
</reference>
<proteinExistence type="predicted"/>
<dbReference type="Proteomes" id="UP001143856">
    <property type="component" value="Unassembled WGS sequence"/>
</dbReference>
<comment type="caution">
    <text evidence="1">The sequence shown here is derived from an EMBL/GenBank/DDBJ whole genome shotgun (WGS) entry which is preliminary data.</text>
</comment>